<proteinExistence type="inferred from homology"/>
<keyword evidence="5" id="KW-1185">Reference proteome</keyword>
<keyword evidence="2" id="KW-1133">Transmembrane helix</keyword>
<name>W7BCX5_9LIST</name>
<dbReference type="OrthoDB" id="9808602at2"/>
<dbReference type="Pfam" id="PF02397">
    <property type="entry name" value="Bac_transf"/>
    <property type="match status" value="1"/>
</dbReference>
<dbReference type="RefSeq" id="WP_036067245.1">
    <property type="nucleotide sequence ID" value="NZ_AODD01000020.1"/>
</dbReference>
<dbReference type="PATRIC" id="fig|1265819.5.peg.2469"/>
<accession>W7BCX5</accession>
<protein>
    <submittedName>
        <fullName evidence="4">Undecaprenyl-phosphate galactose phosphotransferase</fullName>
    </submittedName>
</protein>
<comment type="similarity">
    <text evidence="1">Belongs to the bacterial sugar transferase family.</text>
</comment>
<dbReference type="GO" id="GO:0016780">
    <property type="term" value="F:phosphotransferase activity, for other substituted phosphate groups"/>
    <property type="evidence" value="ECO:0007669"/>
    <property type="project" value="TreeGrafter"/>
</dbReference>
<feature type="transmembrane region" description="Helical" evidence="2">
    <location>
        <begin position="12"/>
        <end position="38"/>
    </location>
</feature>
<dbReference type="InterPro" id="IPR003362">
    <property type="entry name" value="Bact_transf"/>
</dbReference>
<evidence type="ECO:0000313" key="5">
    <source>
        <dbReference type="Proteomes" id="UP000019253"/>
    </source>
</evidence>
<dbReference type="PANTHER" id="PTHR30576:SF8">
    <property type="entry name" value="UNDECAPRENYL-PHOSPHATE GALACTOSE PHOSPHOTRANSFERASE"/>
    <property type="match status" value="1"/>
</dbReference>
<keyword evidence="4" id="KW-0808">Transferase</keyword>
<keyword evidence="2" id="KW-0472">Membrane</keyword>
<dbReference type="PANTHER" id="PTHR30576">
    <property type="entry name" value="COLANIC BIOSYNTHESIS UDP-GLUCOSE LIPID CARRIER TRANSFERASE"/>
    <property type="match status" value="1"/>
</dbReference>
<dbReference type="Proteomes" id="UP000019253">
    <property type="component" value="Unassembled WGS sequence"/>
</dbReference>
<sequence length="204" mass="23554">MRRTKITKRCIDFSLSLVLLVLLLLPMCFLYLILALYFRGNPIYASIRAGIHGKPFVIYKFKTMQEIYDEDNCLLPDNERITKFGNIIRGLSLDELPQLLNVLKGNMSLIGPRPLTVEYIPLYSKAQRKRLDVKPGISGLAQVNGRNSITWNEKFRLDIQYVENQSLKLDIKILFLTVYKVLIHEGVKQDGFINSERFTGNNTR</sequence>
<organism evidence="4 5">
    <name type="scientific">Listeria grandensis FSL F6-0971</name>
    <dbReference type="NCBI Taxonomy" id="1265819"/>
    <lineage>
        <taxon>Bacteria</taxon>
        <taxon>Bacillati</taxon>
        <taxon>Bacillota</taxon>
        <taxon>Bacilli</taxon>
        <taxon>Bacillales</taxon>
        <taxon>Listeriaceae</taxon>
        <taxon>Listeria</taxon>
    </lineage>
</organism>
<evidence type="ECO:0000256" key="2">
    <source>
        <dbReference type="SAM" id="Phobius"/>
    </source>
</evidence>
<evidence type="ECO:0000256" key="1">
    <source>
        <dbReference type="ARBA" id="ARBA00006464"/>
    </source>
</evidence>
<dbReference type="AlphaFoldDB" id="W7BCX5"/>
<dbReference type="EMBL" id="AODD01000020">
    <property type="protein sequence ID" value="EUJ22635.1"/>
    <property type="molecule type" value="Genomic_DNA"/>
</dbReference>
<keyword evidence="2" id="KW-0812">Transmembrane</keyword>
<dbReference type="STRING" id="1265819.PGRAN_12354"/>
<feature type="domain" description="Bacterial sugar transferase" evidence="3">
    <location>
        <begin position="8"/>
        <end position="182"/>
    </location>
</feature>
<evidence type="ECO:0000259" key="3">
    <source>
        <dbReference type="Pfam" id="PF02397"/>
    </source>
</evidence>
<comment type="caution">
    <text evidence="4">The sequence shown here is derived from an EMBL/GenBank/DDBJ whole genome shotgun (WGS) entry which is preliminary data.</text>
</comment>
<evidence type="ECO:0000313" key="4">
    <source>
        <dbReference type="EMBL" id="EUJ22635.1"/>
    </source>
</evidence>
<gene>
    <name evidence="4" type="ORF">PGRAN_12354</name>
</gene>
<reference evidence="4 5" key="1">
    <citation type="journal article" date="2014" name="Int. J. Syst. Evol. Microbiol.">
        <title>Listeria floridensis sp. nov., Listeria aquatica sp. nov., Listeria cornellensis sp. nov., Listeria riparia sp. nov. and Listeria grandensis sp. nov., from agricultural and natural environments.</title>
        <authorList>
            <person name="den Bakker H.C."/>
            <person name="Warchocki S."/>
            <person name="Wright E.M."/>
            <person name="Allred A.F."/>
            <person name="Ahlstrom C."/>
            <person name="Manuel C.S."/>
            <person name="Stasiewicz M.J."/>
            <person name="Burrell A."/>
            <person name="Roof S."/>
            <person name="Strawn L."/>
            <person name="Fortes E.D."/>
            <person name="Nightingale K.K."/>
            <person name="Kephart D."/>
            <person name="Wiedmann M."/>
        </authorList>
    </citation>
    <scope>NUCLEOTIDE SEQUENCE [LARGE SCALE GENOMIC DNA]</scope>
    <source>
        <strain evidence="5">FSL F6-971</strain>
    </source>
</reference>